<dbReference type="PIRSF" id="PIRSF006487">
    <property type="entry name" value="GcvT"/>
    <property type="match status" value="1"/>
</dbReference>
<evidence type="ECO:0000313" key="12">
    <source>
        <dbReference type="EMBL" id="GIG07420.1"/>
    </source>
</evidence>
<dbReference type="InterPro" id="IPR028896">
    <property type="entry name" value="GcvT/YgfZ/DmdA"/>
</dbReference>
<comment type="function">
    <text evidence="7">The glycine cleavage system catalyzes the degradation of glycine.</text>
</comment>
<dbReference type="Proteomes" id="UP000630887">
    <property type="component" value="Unassembled WGS sequence"/>
</dbReference>
<feature type="binding site" evidence="8">
    <location>
        <position position="220"/>
    </location>
    <ligand>
        <name>substrate</name>
    </ligand>
</feature>
<evidence type="ECO:0000256" key="1">
    <source>
        <dbReference type="ARBA" id="ARBA00008609"/>
    </source>
</evidence>
<evidence type="ECO:0000256" key="8">
    <source>
        <dbReference type="PIRSR" id="PIRSR006487-1"/>
    </source>
</evidence>
<keyword evidence="4 7" id="KW-0808">Transferase</keyword>
<evidence type="ECO:0000256" key="4">
    <source>
        <dbReference type="ARBA" id="ARBA00022679"/>
    </source>
</evidence>
<organism evidence="12 13">
    <name type="scientific">Catellatospora coxensis</name>
    <dbReference type="NCBI Taxonomy" id="310354"/>
    <lineage>
        <taxon>Bacteria</taxon>
        <taxon>Bacillati</taxon>
        <taxon>Actinomycetota</taxon>
        <taxon>Actinomycetes</taxon>
        <taxon>Micromonosporales</taxon>
        <taxon>Micromonosporaceae</taxon>
        <taxon>Catellatospora</taxon>
    </lineage>
</organism>
<dbReference type="EMBL" id="BONI01000034">
    <property type="protein sequence ID" value="GIG07420.1"/>
    <property type="molecule type" value="Genomic_DNA"/>
</dbReference>
<dbReference type="EC" id="2.1.2.10" evidence="2 7"/>
<comment type="subunit">
    <text evidence="7">The glycine cleavage system is composed of four proteins: P, T, L and H.</text>
</comment>
<evidence type="ECO:0000256" key="9">
    <source>
        <dbReference type="SAM" id="MobiDB-lite"/>
    </source>
</evidence>
<dbReference type="AlphaFoldDB" id="A0A8J3L436"/>
<comment type="catalytic activity">
    <reaction evidence="6 7">
        <text>N(6)-[(R)-S(8)-aminomethyldihydrolipoyl]-L-lysyl-[protein] + (6S)-5,6,7,8-tetrahydrofolate = N(6)-[(R)-dihydrolipoyl]-L-lysyl-[protein] + (6R)-5,10-methylene-5,6,7,8-tetrahydrofolate + NH4(+)</text>
        <dbReference type="Rhea" id="RHEA:16945"/>
        <dbReference type="Rhea" id="RHEA-COMP:10475"/>
        <dbReference type="Rhea" id="RHEA-COMP:10492"/>
        <dbReference type="ChEBI" id="CHEBI:15636"/>
        <dbReference type="ChEBI" id="CHEBI:28938"/>
        <dbReference type="ChEBI" id="CHEBI:57453"/>
        <dbReference type="ChEBI" id="CHEBI:83100"/>
        <dbReference type="ChEBI" id="CHEBI:83143"/>
        <dbReference type="EC" id="2.1.2.10"/>
    </reaction>
</comment>
<dbReference type="PANTHER" id="PTHR43757">
    <property type="entry name" value="AMINOMETHYLTRANSFERASE"/>
    <property type="match status" value="1"/>
</dbReference>
<dbReference type="NCBIfam" id="NF001567">
    <property type="entry name" value="PRK00389.1"/>
    <property type="match status" value="1"/>
</dbReference>
<keyword evidence="3 7" id="KW-0032">Aminotransferase</keyword>
<feature type="domain" description="GCVT N-terminal" evidence="10">
    <location>
        <begin position="31"/>
        <end position="287"/>
    </location>
</feature>
<dbReference type="InterPro" id="IPR022903">
    <property type="entry name" value="GcvT_bac"/>
</dbReference>
<dbReference type="GO" id="GO:0019464">
    <property type="term" value="P:glycine decarboxylation via glycine cleavage system"/>
    <property type="evidence" value="ECO:0007669"/>
    <property type="project" value="UniProtKB-UniRule"/>
</dbReference>
<dbReference type="InterPro" id="IPR006223">
    <property type="entry name" value="GcvT"/>
</dbReference>
<gene>
    <name evidence="12" type="primary">gcvT_2</name>
    <name evidence="7" type="synonym">gcvT</name>
    <name evidence="12" type="ORF">Cco03nite_41200</name>
</gene>
<dbReference type="FunFam" id="2.40.30.110:FF:000003">
    <property type="entry name" value="Aminomethyltransferase"/>
    <property type="match status" value="1"/>
</dbReference>
<dbReference type="Pfam" id="PF01571">
    <property type="entry name" value="GCV_T"/>
    <property type="match status" value="1"/>
</dbReference>
<dbReference type="HAMAP" id="MF_00259">
    <property type="entry name" value="GcvT"/>
    <property type="match status" value="1"/>
</dbReference>
<reference evidence="12 13" key="1">
    <citation type="submission" date="2021-01" db="EMBL/GenBank/DDBJ databases">
        <title>Whole genome shotgun sequence of Catellatospora coxensis NBRC 107359.</title>
        <authorList>
            <person name="Komaki H."/>
            <person name="Tamura T."/>
        </authorList>
    </citation>
    <scope>NUCLEOTIDE SEQUENCE [LARGE SCALE GENOMIC DNA]</scope>
    <source>
        <strain evidence="12 13">NBRC 107359</strain>
    </source>
</reference>
<dbReference type="SUPFAM" id="SSF103025">
    <property type="entry name" value="Folate-binding domain"/>
    <property type="match status" value="1"/>
</dbReference>
<dbReference type="Gene3D" id="3.30.1360.120">
    <property type="entry name" value="Probable tRNA modification gtpase trme, domain 1"/>
    <property type="match status" value="1"/>
</dbReference>
<name>A0A8J3L436_9ACTN</name>
<feature type="domain" description="Aminomethyltransferase C-terminal" evidence="11">
    <location>
        <begin position="307"/>
        <end position="384"/>
    </location>
</feature>
<accession>A0A8J3L436</accession>
<dbReference type="InterPro" id="IPR013977">
    <property type="entry name" value="GcvT_C"/>
</dbReference>
<comment type="similarity">
    <text evidence="1 7">Belongs to the GcvT family.</text>
</comment>
<dbReference type="InterPro" id="IPR029043">
    <property type="entry name" value="GcvT/YgfZ_C"/>
</dbReference>
<dbReference type="RefSeq" id="WP_239167512.1">
    <property type="nucleotide sequence ID" value="NZ_BAAALC010000012.1"/>
</dbReference>
<comment type="caution">
    <text evidence="12">The sequence shown here is derived from an EMBL/GenBank/DDBJ whole genome shotgun (WGS) entry which is preliminary data.</text>
</comment>
<evidence type="ECO:0000256" key="6">
    <source>
        <dbReference type="ARBA" id="ARBA00047665"/>
    </source>
</evidence>
<evidence type="ECO:0000256" key="7">
    <source>
        <dbReference type="HAMAP-Rule" id="MF_00259"/>
    </source>
</evidence>
<dbReference type="Pfam" id="PF08669">
    <property type="entry name" value="GCV_T_C"/>
    <property type="match status" value="1"/>
</dbReference>
<evidence type="ECO:0000259" key="10">
    <source>
        <dbReference type="Pfam" id="PF01571"/>
    </source>
</evidence>
<protein>
    <recommendedName>
        <fullName evidence="2 7">Aminomethyltransferase</fullName>
        <ecNumber evidence="2 7">2.1.2.10</ecNumber>
    </recommendedName>
    <alternativeName>
        <fullName evidence="5 7">Glycine cleavage system T protein</fullName>
    </alternativeName>
</protein>
<evidence type="ECO:0000259" key="11">
    <source>
        <dbReference type="Pfam" id="PF08669"/>
    </source>
</evidence>
<evidence type="ECO:0000256" key="5">
    <source>
        <dbReference type="ARBA" id="ARBA00031395"/>
    </source>
</evidence>
<proteinExistence type="inferred from homology"/>
<keyword evidence="13" id="KW-1185">Reference proteome</keyword>
<dbReference type="GO" id="GO:0008483">
    <property type="term" value="F:transaminase activity"/>
    <property type="evidence" value="ECO:0007669"/>
    <property type="project" value="UniProtKB-KW"/>
</dbReference>
<dbReference type="GO" id="GO:0005829">
    <property type="term" value="C:cytosol"/>
    <property type="evidence" value="ECO:0007669"/>
    <property type="project" value="TreeGrafter"/>
</dbReference>
<dbReference type="SUPFAM" id="SSF101790">
    <property type="entry name" value="Aminomethyltransferase beta-barrel domain"/>
    <property type="match status" value="1"/>
</dbReference>
<dbReference type="PANTHER" id="PTHR43757:SF2">
    <property type="entry name" value="AMINOMETHYLTRANSFERASE, MITOCHONDRIAL"/>
    <property type="match status" value="1"/>
</dbReference>
<feature type="region of interest" description="Disordered" evidence="9">
    <location>
        <begin position="1"/>
        <end position="33"/>
    </location>
</feature>
<sequence length="392" mass="40559">MSAVASPTAAHPCPERDTAGHDQPSARQTPLHGVHRGLGAVLTEFAGWTMPLRYGSETAEHHAVRRAAALFDLSHMGEIEVTGPGAAAMLDRALVGRLSAVGVGRARYTMLCAPDGGVLDDLIVYRLEEQRYLVVANAANTSVVSAALAERAAGFQAMVRDVSADWALLAVQGPRSADILRAVTGSDVDALRYYAIDPAVLAGTPVLLARTGYTGEDGFEVYCAPGDATAVWAAISAAGAGHGLVPAGLACRDTLRLEAGMPLYGHELTAGRTPFEAGLGRVAVLDKPFVGRDALHARAASGPAELLVGLLPAGRRAPRAGYAVLDPDTGDRIGTVTSGAPSPTLGRPIAMAYVPADRAAVGTVLAVDIRGSRDTVTVVELPFYRRPAGGHA</sequence>
<dbReference type="GO" id="GO:0005960">
    <property type="term" value="C:glycine cleavage complex"/>
    <property type="evidence" value="ECO:0007669"/>
    <property type="project" value="InterPro"/>
</dbReference>
<dbReference type="GO" id="GO:0004047">
    <property type="term" value="F:aminomethyltransferase activity"/>
    <property type="evidence" value="ECO:0007669"/>
    <property type="project" value="UniProtKB-UniRule"/>
</dbReference>
<dbReference type="InterPro" id="IPR006222">
    <property type="entry name" value="GCVT_N"/>
</dbReference>
<dbReference type="NCBIfam" id="TIGR00528">
    <property type="entry name" value="gcvT"/>
    <property type="match status" value="1"/>
</dbReference>
<evidence type="ECO:0000256" key="3">
    <source>
        <dbReference type="ARBA" id="ARBA00022576"/>
    </source>
</evidence>
<dbReference type="InterPro" id="IPR027266">
    <property type="entry name" value="TrmE/GcvT-like"/>
</dbReference>
<evidence type="ECO:0000313" key="13">
    <source>
        <dbReference type="Proteomes" id="UP000630887"/>
    </source>
</evidence>
<evidence type="ECO:0000256" key="2">
    <source>
        <dbReference type="ARBA" id="ARBA00012616"/>
    </source>
</evidence>